<protein>
    <submittedName>
        <fullName evidence="6">PAS domain S-box-containing protein</fullName>
    </submittedName>
</protein>
<dbReference type="RefSeq" id="WP_091109789.1">
    <property type="nucleotide sequence ID" value="NZ_BKAF01000001.1"/>
</dbReference>
<feature type="domain" description="PAS" evidence="4">
    <location>
        <begin position="10"/>
        <end position="64"/>
    </location>
</feature>
<dbReference type="GO" id="GO:0006355">
    <property type="term" value="P:regulation of DNA-templated transcription"/>
    <property type="evidence" value="ECO:0007669"/>
    <property type="project" value="InterPro"/>
</dbReference>
<keyword evidence="7" id="KW-1185">Reference proteome</keyword>
<dbReference type="InterPro" id="IPR029016">
    <property type="entry name" value="GAF-like_dom_sf"/>
</dbReference>
<dbReference type="Gene3D" id="3.30.450.20">
    <property type="entry name" value="PAS domain"/>
    <property type="match status" value="1"/>
</dbReference>
<dbReference type="SMART" id="SM00065">
    <property type="entry name" value="GAF"/>
    <property type="match status" value="1"/>
</dbReference>
<dbReference type="STRING" id="1005945.SAMN05216561_101283"/>
<dbReference type="Pfam" id="PF02518">
    <property type="entry name" value="HATPase_c"/>
    <property type="match status" value="1"/>
</dbReference>
<accession>A0A1I3BR20</accession>
<name>A0A1I3BR20_9ACTN</name>
<dbReference type="EMBL" id="FOQG01000001">
    <property type="protein sequence ID" value="SFH64747.1"/>
    <property type="molecule type" value="Genomic_DNA"/>
</dbReference>
<dbReference type="Pfam" id="PF00989">
    <property type="entry name" value="PAS"/>
    <property type="match status" value="1"/>
</dbReference>
<keyword evidence="3" id="KW-0902">Two-component regulatory system</keyword>
<dbReference type="Gene3D" id="3.30.450.40">
    <property type="match status" value="1"/>
</dbReference>
<evidence type="ECO:0000259" key="4">
    <source>
        <dbReference type="PROSITE" id="PS50112"/>
    </source>
</evidence>
<sequence length="547" mass="59190">MSARPAWFGDRGVVGDIIEASPHNVIAVDADGAIAFVNARALRTFGYGEAELVGLPVEVLLPEDLDDRHRHHRANFAAHPVARPMGIGLEVLGRRRDGSTLPAEVSLTPVVTDRGSWILCSIADVTDRRATEDRLARVNRDYRTMAALNEAIVLAQDPPQLYAETCRIAIEEGGYLGAWAVRRTLDQGVETLATAGVLDDYIAHLDISLDPRSRRGNGPTATALRTGQAVYSSDFASDTITLPWHALAESFGIRSSATLPLAVGGRSVAALSLWSAEPRQFDERLRSQLTGLARNVSFALDGFVASARLNRLAQQRSDLLRRVVAAQEDERARIAADVHDESVQALAAVDLRLGLLARRVQEVAPELAPSVAQLQETVTSVTTGLRHLLFDLEAPDTQSSLDEALREAAGNLFEHSKVRWSVTVEHRGPGDEPSLQLSESVQVQALRIAKEALINVRKHAGASIVEVIVREVGDGIEVVLTDDGVGVGPAPAASAPGHRGVSTMRDRAELVGGWCRLEQAEPGTTVRFWVPREIPPVLLLTHQSHHD</sequence>
<dbReference type="PROSITE" id="PS50113">
    <property type="entry name" value="PAC"/>
    <property type="match status" value="1"/>
</dbReference>
<dbReference type="SMART" id="SM00091">
    <property type="entry name" value="PAS"/>
    <property type="match status" value="1"/>
</dbReference>
<dbReference type="Gene3D" id="1.20.5.1930">
    <property type="match status" value="1"/>
</dbReference>
<dbReference type="GO" id="GO:0000155">
    <property type="term" value="F:phosphorelay sensor kinase activity"/>
    <property type="evidence" value="ECO:0007669"/>
    <property type="project" value="InterPro"/>
</dbReference>
<dbReference type="SUPFAM" id="SSF55781">
    <property type="entry name" value="GAF domain-like"/>
    <property type="match status" value="1"/>
</dbReference>
<dbReference type="NCBIfam" id="TIGR00229">
    <property type="entry name" value="sensory_box"/>
    <property type="match status" value="1"/>
</dbReference>
<organism evidence="6 7">
    <name type="scientific">Nocardioides psychrotolerans</name>
    <dbReference type="NCBI Taxonomy" id="1005945"/>
    <lineage>
        <taxon>Bacteria</taxon>
        <taxon>Bacillati</taxon>
        <taxon>Actinomycetota</taxon>
        <taxon>Actinomycetes</taxon>
        <taxon>Propionibacteriales</taxon>
        <taxon>Nocardioidaceae</taxon>
        <taxon>Nocardioides</taxon>
    </lineage>
</organism>
<keyword evidence="2" id="KW-0418">Kinase</keyword>
<dbReference type="InterPro" id="IPR003594">
    <property type="entry name" value="HATPase_dom"/>
</dbReference>
<dbReference type="InterPro" id="IPR036890">
    <property type="entry name" value="HATPase_C_sf"/>
</dbReference>
<dbReference type="CDD" id="cd00130">
    <property type="entry name" value="PAS"/>
    <property type="match status" value="1"/>
</dbReference>
<dbReference type="GO" id="GO:0016020">
    <property type="term" value="C:membrane"/>
    <property type="evidence" value="ECO:0007669"/>
    <property type="project" value="InterPro"/>
</dbReference>
<dbReference type="CDD" id="cd16917">
    <property type="entry name" value="HATPase_UhpB-NarQ-NarX-like"/>
    <property type="match status" value="1"/>
</dbReference>
<dbReference type="OrthoDB" id="9764154at2"/>
<dbReference type="Pfam" id="PF07730">
    <property type="entry name" value="HisKA_3"/>
    <property type="match status" value="1"/>
</dbReference>
<evidence type="ECO:0000313" key="6">
    <source>
        <dbReference type="EMBL" id="SFH64747.1"/>
    </source>
</evidence>
<evidence type="ECO:0000259" key="5">
    <source>
        <dbReference type="PROSITE" id="PS50113"/>
    </source>
</evidence>
<gene>
    <name evidence="6" type="ORF">SAMN05216561_101283</name>
</gene>
<dbReference type="InterPro" id="IPR050482">
    <property type="entry name" value="Sensor_HK_TwoCompSys"/>
</dbReference>
<dbReference type="InterPro" id="IPR035965">
    <property type="entry name" value="PAS-like_dom_sf"/>
</dbReference>
<dbReference type="InterPro" id="IPR000014">
    <property type="entry name" value="PAS"/>
</dbReference>
<dbReference type="PANTHER" id="PTHR24421">
    <property type="entry name" value="NITRATE/NITRITE SENSOR PROTEIN NARX-RELATED"/>
    <property type="match status" value="1"/>
</dbReference>
<dbReference type="Proteomes" id="UP000198649">
    <property type="component" value="Unassembled WGS sequence"/>
</dbReference>
<evidence type="ECO:0000256" key="3">
    <source>
        <dbReference type="ARBA" id="ARBA00023012"/>
    </source>
</evidence>
<evidence type="ECO:0000313" key="7">
    <source>
        <dbReference type="Proteomes" id="UP000198649"/>
    </source>
</evidence>
<evidence type="ECO:0000256" key="2">
    <source>
        <dbReference type="ARBA" id="ARBA00022777"/>
    </source>
</evidence>
<keyword evidence="1" id="KW-0808">Transferase</keyword>
<dbReference type="GO" id="GO:0046983">
    <property type="term" value="F:protein dimerization activity"/>
    <property type="evidence" value="ECO:0007669"/>
    <property type="project" value="InterPro"/>
</dbReference>
<dbReference type="InterPro" id="IPR013767">
    <property type="entry name" value="PAS_fold"/>
</dbReference>
<dbReference type="SUPFAM" id="SSF55785">
    <property type="entry name" value="PYP-like sensor domain (PAS domain)"/>
    <property type="match status" value="1"/>
</dbReference>
<dbReference type="PROSITE" id="PS50112">
    <property type="entry name" value="PAS"/>
    <property type="match status" value="1"/>
</dbReference>
<evidence type="ECO:0000256" key="1">
    <source>
        <dbReference type="ARBA" id="ARBA00022679"/>
    </source>
</evidence>
<dbReference type="Pfam" id="PF13185">
    <property type="entry name" value="GAF_2"/>
    <property type="match status" value="1"/>
</dbReference>
<dbReference type="AlphaFoldDB" id="A0A1I3BR20"/>
<dbReference type="SUPFAM" id="SSF55874">
    <property type="entry name" value="ATPase domain of HSP90 chaperone/DNA topoisomerase II/histidine kinase"/>
    <property type="match status" value="1"/>
</dbReference>
<reference evidence="6 7" key="1">
    <citation type="submission" date="2016-10" db="EMBL/GenBank/DDBJ databases">
        <authorList>
            <person name="de Groot N.N."/>
        </authorList>
    </citation>
    <scope>NUCLEOTIDE SEQUENCE [LARGE SCALE GENOMIC DNA]</scope>
    <source>
        <strain evidence="6 7">CGMCC 1.11156</strain>
    </source>
</reference>
<dbReference type="Gene3D" id="3.30.565.10">
    <property type="entry name" value="Histidine kinase-like ATPase, C-terminal domain"/>
    <property type="match status" value="1"/>
</dbReference>
<feature type="domain" description="PAC" evidence="5">
    <location>
        <begin position="87"/>
        <end position="137"/>
    </location>
</feature>
<proteinExistence type="predicted"/>
<dbReference type="InterPro" id="IPR000700">
    <property type="entry name" value="PAS-assoc_C"/>
</dbReference>
<dbReference type="SMART" id="SM00387">
    <property type="entry name" value="HATPase_c"/>
    <property type="match status" value="1"/>
</dbReference>
<dbReference type="InterPro" id="IPR011712">
    <property type="entry name" value="Sig_transdc_His_kin_sub3_dim/P"/>
</dbReference>
<dbReference type="InterPro" id="IPR003018">
    <property type="entry name" value="GAF"/>
</dbReference>